<dbReference type="Proteomes" id="UP000828390">
    <property type="component" value="Unassembled WGS sequence"/>
</dbReference>
<accession>A0A9D4KZD8</accession>
<gene>
    <name evidence="1" type="ORF">DPMN_090834</name>
</gene>
<keyword evidence="2" id="KW-1185">Reference proteome</keyword>
<protein>
    <recommendedName>
        <fullName evidence="3">SGNH hydrolase-type esterase domain-containing protein</fullName>
    </recommendedName>
</protein>
<dbReference type="EMBL" id="JAIWYP010000003">
    <property type="protein sequence ID" value="KAH3848469.1"/>
    <property type="molecule type" value="Genomic_DNA"/>
</dbReference>
<proteinExistence type="predicted"/>
<organism evidence="1 2">
    <name type="scientific">Dreissena polymorpha</name>
    <name type="common">Zebra mussel</name>
    <name type="synonym">Mytilus polymorpha</name>
    <dbReference type="NCBI Taxonomy" id="45954"/>
    <lineage>
        <taxon>Eukaryota</taxon>
        <taxon>Metazoa</taxon>
        <taxon>Spiralia</taxon>
        <taxon>Lophotrochozoa</taxon>
        <taxon>Mollusca</taxon>
        <taxon>Bivalvia</taxon>
        <taxon>Autobranchia</taxon>
        <taxon>Heteroconchia</taxon>
        <taxon>Euheterodonta</taxon>
        <taxon>Imparidentia</taxon>
        <taxon>Neoheterodontei</taxon>
        <taxon>Myida</taxon>
        <taxon>Dreissenoidea</taxon>
        <taxon>Dreissenidae</taxon>
        <taxon>Dreissena</taxon>
    </lineage>
</organism>
<sequence>MFTDVSIIWMDILPRLVWAPGSPEDRKRRRLNRFGLEMARKINRMDLGAILVDIDDTTSGFFRVDGIHLSQLGLEMLLWLLREKTADFLK</sequence>
<name>A0A9D4KZD8_DREPO</name>
<dbReference type="SUPFAM" id="SSF52266">
    <property type="entry name" value="SGNH hydrolase"/>
    <property type="match status" value="1"/>
</dbReference>
<evidence type="ECO:0000313" key="1">
    <source>
        <dbReference type="EMBL" id="KAH3848469.1"/>
    </source>
</evidence>
<evidence type="ECO:0008006" key="3">
    <source>
        <dbReference type="Google" id="ProtNLM"/>
    </source>
</evidence>
<reference evidence="1" key="2">
    <citation type="submission" date="2020-11" db="EMBL/GenBank/DDBJ databases">
        <authorList>
            <person name="McCartney M.A."/>
            <person name="Auch B."/>
            <person name="Kono T."/>
            <person name="Mallez S."/>
            <person name="Becker A."/>
            <person name="Gohl D.M."/>
            <person name="Silverstein K.A.T."/>
            <person name="Koren S."/>
            <person name="Bechman K.B."/>
            <person name="Herman A."/>
            <person name="Abrahante J.E."/>
            <person name="Garbe J."/>
        </authorList>
    </citation>
    <scope>NUCLEOTIDE SEQUENCE</scope>
    <source>
        <strain evidence="1">Duluth1</strain>
        <tissue evidence="1">Whole animal</tissue>
    </source>
</reference>
<dbReference type="AlphaFoldDB" id="A0A9D4KZD8"/>
<comment type="caution">
    <text evidence="1">The sequence shown here is derived from an EMBL/GenBank/DDBJ whole genome shotgun (WGS) entry which is preliminary data.</text>
</comment>
<reference evidence="1" key="1">
    <citation type="journal article" date="2019" name="bioRxiv">
        <title>The Genome of the Zebra Mussel, Dreissena polymorpha: A Resource for Invasive Species Research.</title>
        <authorList>
            <person name="McCartney M.A."/>
            <person name="Auch B."/>
            <person name="Kono T."/>
            <person name="Mallez S."/>
            <person name="Zhang Y."/>
            <person name="Obille A."/>
            <person name="Becker A."/>
            <person name="Abrahante J.E."/>
            <person name="Garbe J."/>
            <person name="Badalamenti J.P."/>
            <person name="Herman A."/>
            <person name="Mangelson H."/>
            <person name="Liachko I."/>
            <person name="Sullivan S."/>
            <person name="Sone E.D."/>
            <person name="Koren S."/>
            <person name="Silverstein K.A.T."/>
            <person name="Beckman K.B."/>
            <person name="Gohl D.M."/>
        </authorList>
    </citation>
    <scope>NUCLEOTIDE SEQUENCE</scope>
    <source>
        <strain evidence="1">Duluth1</strain>
        <tissue evidence="1">Whole animal</tissue>
    </source>
</reference>
<evidence type="ECO:0000313" key="2">
    <source>
        <dbReference type="Proteomes" id="UP000828390"/>
    </source>
</evidence>